<organism evidence="3 6">
    <name type="scientific">Cymbomonas tetramitiformis</name>
    <dbReference type="NCBI Taxonomy" id="36881"/>
    <lineage>
        <taxon>Eukaryota</taxon>
        <taxon>Viridiplantae</taxon>
        <taxon>Chlorophyta</taxon>
        <taxon>Pyramimonadophyceae</taxon>
        <taxon>Pyramimonadales</taxon>
        <taxon>Pyramimonadaceae</taxon>
        <taxon>Cymbomonas</taxon>
    </lineage>
</organism>
<accession>A0AAE0F6I0</accession>
<evidence type="ECO:0008006" key="7">
    <source>
        <dbReference type="Google" id="ProtNLM"/>
    </source>
</evidence>
<feature type="signal peptide" evidence="2">
    <location>
        <begin position="1"/>
        <end position="25"/>
    </location>
</feature>
<proteinExistence type="predicted"/>
<dbReference type="AlphaFoldDB" id="A0AAE0F6I0"/>
<reference evidence="3" key="2">
    <citation type="submission" date="2023-06" db="EMBL/GenBank/DDBJ databases">
        <title>Long-read-based genome assembly of the green algal bacterivore Cymbomonas tetramitiformis.</title>
        <authorList>
            <person name="Gyaltshen Y."/>
            <person name="Rozenberg A."/>
            <person name="Paasch A."/>
            <person name="Burns J.A."/>
            <person name="Warring S."/>
            <person name="Larson R."/>
            <person name="Maurer-Alcala X."/>
            <person name="Dacks J."/>
            <person name="Kim E."/>
        </authorList>
    </citation>
    <scope>NUCLEOTIDE SEQUENCE</scope>
    <source>
        <strain evidence="3">PLY_AMNH</strain>
    </source>
</reference>
<evidence type="ECO:0000313" key="4">
    <source>
        <dbReference type="EMBL" id="KAK3269664.1"/>
    </source>
</evidence>
<feature type="chain" id="PRO_5042442671" description="Apple domain-containing protein" evidence="2">
    <location>
        <begin position="26"/>
        <end position="227"/>
    </location>
</feature>
<keyword evidence="6" id="KW-1185">Reference proteome</keyword>
<sequence>MHHAYPVPLLTTLSLLFTLLHRTCAHPTATADVYIAIGNGFCAVNGEGGDASLSWVLQFDAGEYGPTVPLGVCAEACTEWVECVAFSHRGVPGDDTCVFYKAIPSGVSCDDLLCHLCYVDAAALGNSSGSARLFKHEKNSIGARGVVSHCVAVRKHAAGDGENEGSTKERDDDGPASGMFAYTTVMEHTWNSTRDAVGKITSRAASRMRERLTRTISAIKRQYAGAD</sequence>
<reference evidence="3 6" key="1">
    <citation type="journal article" date="2015" name="Genome Biol. Evol.">
        <title>Comparative Genomics of a Bacterivorous Green Alga Reveals Evolutionary Causalities and Consequences of Phago-Mixotrophic Mode of Nutrition.</title>
        <authorList>
            <person name="Burns J.A."/>
            <person name="Paasch A."/>
            <person name="Narechania A."/>
            <person name="Kim E."/>
        </authorList>
    </citation>
    <scope>NUCLEOTIDE SEQUENCE [LARGE SCALE GENOMIC DNA]</scope>
    <source>
        <strain evidence="3">PLY_AMNH</strain>
    </source>
</reference>
<dbReference type="Proteomes" id="UP001190700">
    <property type="component" value="Unassembled WGS sequence"/>
</dbReference>
<keyword evidence="2" id="KW-0732">Signal</keyword>
<evidence type="ECO:0000313" key="6">
    <source>
        <dbReference type="Proteomes" id="UP001190700"/>
    </source>
</evidence>
<dbReference type="EMBL" id="LGRX02010808">
    <property type="protein sequence ID" value="KAK3269664.1"/>
    <property type="molecule type" value="Genomic_DNA"/>
</dbReference>
<feature type="region of interest" description="Disordered" evidence="1">
    <location>
        <begin position="157"/>
        <end position="177"/>
    </location>
</feature>
<dbReference type="EMBL" id="LGRX02024847">
    <property type="protein sequence ID" value="KAK3253374.1"/>
    <property type="molecule type" value="Genomic_DNA"/>
</dbReference>
<evidence type="ECO:0000256" key="2">
    <source>
        <dbReference type="SAM" id="SignalP"/>
    </source>
</evidence>
<comment type="caution">
    <text evidence="3">The sequence shown here is derived from an EMBL/GenBank/DDBJ whole genome shotgun (WGS) entry which is preliminary data.</text>
</comment>
<evidence type="ECO:0000313" key="3">
    <source>
        <dbReference type="EMBL" id="KAK3253374.1"/>
    </source>
</evidence>
<evidence type="ECO:0000313" key="5">
    <source>
        <dbReference type="EMBL" id="KAK3290050.1"/>
    </source>
</evidence>
<evidence type="ECO:0000256" key="1">
    <source>
        <dbReference type="SAM" id="MobiDB-lite"/>
    </source>
</evidence>
<name>A0AAE0F6I0_9CHLO</name>
<gene>
    <name evidence="4" type="ORF">CYMTET_21901</name>
    <name evidence="5" type="ORF">CYMTET_2518</name>
    <name evidence="3" type="ORF">CYMTET_37373</name>
</gene>
<protein>
    <recommendedName>
        <fullName evidence="7">Apple domain-containing protein</fullName>
    </recommendedName>
</protein>
<dbReference type="EMBL" id="LGRX02000005">
    <property type="protein sequence ID" value="KAK3290050.1"/>
    <property type="molecule type" value="Genomic_DNA"/>
</dbReference>